<protein>
    <recommendedName>
        <fullName evidence="5">4-hydroxy-3-methylbut-2-enyl diphosphate reductase</fullName>
        <shortName evidence="5">HMBPP reductase</shortName>
        <ecNumber evidence="5">1.17.7.4</ecNumber>
    </recommendedName>
</protein>
<feature type="binding site" evidence="5">
    <location>
        <position position="268"/>
    </location>
    <ligand>
        <name>(2E)-4-hydroxy-3-methylbut-2-enyl diphosphate</name>
        <dbReference type="ChEBI" id="CHEBI:128753"/>
    </ligand>
</feature>
<feature type="binding site" evidence="5">
    <location>
        <position position="224"/>
    </location>
    <ligand>
        <name>isopentenyl diphosphate</name>
        <dbReference type="ChEBI" id="CHEBI:128769"/>
    </ligand>
</feature>
<dbReference type="CDD" id="cd04465">
    <property type="entry name" value="S1_RPS1_repeat_ec2_hs2"/>
    <property type="match status" value="1"/>
</dbReference>
<dbReference type="GO" id="GO:0016114">
    <property type="term" value="P:terpenoid biosynthetic process"/>
    <property type="evidence" value="ECO:0007669"/>
    <property type="project" value="UniProtKB-UniRule"/>
</dbReference>
<comment type="pathway">
    <text evidence="5">Isoprenoid biosynthesis; isopentenyl diphosphate biosynthesis via DXP pathway; isopentenyl diphosphate from 1-deoxy-D-xylulose 5-phosphate: step 6/6.</text>
</comment>
<dbReference type="Proteomes" id="UP000516160">
    <property type="component" value="Chromosome"/>
</dbReference>
<keyword evidence="1 5" id="KW-0004">4Fe-4S</keyword>
<dbReference type="GO" id="GO:0051745">
    <property type="term" value="F:4-hydroxy-3-methylbut-2-enyl diphosphate reductase activity"/>
    <property type="evidence" value="ECO:0007669"/>
    <property type="project" value="UniProtKB-UniRule"/>
</dbReference>
<dbReference type="InterPro" id="IPR003451">
    <property type="entry name" value="LytB/IspH"/>
</dbReference>
<feature type="binding site" evidence="5">
    <location>
        <position position="70"/>
    </location>
    <ligand>
        <name>dimethylallyl diphosphate</name>
        <dbReference type="ChEBI" id="CHEBI:57623"/>
    </ligand>
</feature>
<feature type="binding site" evidence="5">
    <location>
        <position position="38"/>
    </location>
    <ligand>
        <name>isopentenyl diphosphate</name>
        <dbReference type="ChEBI" id="CHEBI:128769"/>
    </ligand>
</feature>
<dbReference type="RefSeq" id="WP_213167207.1">
    <property type="nucleotide sequence ID" value="NZ_CP058559.1"/>
</dbReference>
<dbReference type="EC" id="1.17.7.4" evidence="5"/>
<dbReference type="NCBIfam" id="TIGR00216">
    <property type="entry name" value="ispH_lytB"/>
    <property type="match status" value="1"/>
</dbReference>
<feature type="binding site" evidence="5">
    <location>
        <position position="70"/>
    </location>
    <ligand>
        <name>(2E)-4-hydroxy-3-methylbut-2-enyl diphosphate</name>
        <dbReference type="ChEBI" id="CHEBI:128753"/>
    </ligand>
</feature>
<sequence length="582" mass="64559">MEIIIAKYSGFCSGVKIAVELVEKNISNNTVTFGPLVHNQSVTDYFKRKGVDYIESPEGINNKTVIVRSHGVSPEVISKLEAGENTVINGTCPFVTNVQRIAKNIIENNKQLIILGDKNHPEVIGINGWAKYKGIIINDLEELQGYQQDQDQDLKLDLSKPIGVVVQTTFNMEKFHTIISKLREQAMDIEVHNTICKATNERQSAVRDMAEKVDMVLVIGGKESSNTAKLTSICKSLDVVTYQIEEAKEIDPSWLNNIKSVGITAGASTPDWIIREVISMVNELNGQEEVKGEEQENAWETIQAAFENKTALTAKAVEVVKGGILIDLGIRAFMPASLLDTRFVEDLNQFVGQDLTFYVKELDKEKNKVILSRKDLLLEEQQGAQNKAFANLKEGQRVKGTVKRMADFGAFVDIGGVDGLVHVSNLSWNRVNHPSEVLEVGQEVEVDILKLDEEKQKISLSLKSTQPSPFESNIKAIKQGEIVEGKIVRLADFGAFVELAPQVDGLVHISQISDDHISKPAEVLAVGQQVKVKILEVDAKSKRISLSIKEAKTKEDFSQYAQTESLNVTLGDRFADLFKKED</sequence>
<dbReference type="GO" id="GO:0005840">
    <property type="term" value="C:ribosome"/>
    <property type="evidence" value="ECO:0007669"/>
    <property type="project" value="UniProtKB-KW"/>
</dbReference>
<comment type="catalytic activity">
    <reaction evidence="5">
        <text>dimethylallyl diphosphate + 2 oxidized [2Fe-2S]-[ferredoxin] + H2O = (2E)-4-hydroxy-3-methylbut-2-enyl diphosphate + 2 reduced [2Fe-2S]-[ferredoxin] + 2 H(+)</text>
        <dbReference type="Rhea" id="RHEA:24825"/>
        <dbReference type="Rhea" id="RHEA-COMP:10000"/>
        <dbReference type="Rhea" id="RHEA-COMP:10001"/>
        <dbReference type="ChEBI" id="CHEBI:15377"/>
        <dbReference type="ChEBI" id="CHEBI:15378"/>
        <dbReference type="ChEBI" id="CHEBI:33737"/>
        <dbReference type="ChEBI" id="CHEBI:33738"/>
        <dbReference type="ChEBI" id="CHEBI:57623"/>
        <dbReference type="ChEBI" id="CHEBI:128753"/>
        <dbReference type="EC" id="1.17.7.4"/>
    </reaction>
</comment>
<feature type="binding site" evidence="5">
    <location>
        <position position="120"/>
    </location>
    <ligand>
        <name>dimethylallyl diphosphate</name>
        <dbReference type="ChEBI" id="CHEBI:57623"/>
    </ligand>
</feature>
<dbReference type="Pfam" id="PF00575">
    <property type="entry name" value="S1"/>
    <property type="match status" value="3"/>
</dbReference>
<evidence type="ECO:0000256" key="1">
    <source>
        <dbReference type="ARBA" id="ARBA00022485"/>
    </source>
</evidence>
<dbReference type="UniPathway" id="UPA00059">
    <property type="reaction ID" value="UER00105"/>
</dbReference>
<dbReference type="PROSITE" id="PS50126">
    <property type="entry name" value="S1"/>
    <property type="match status" value="3"/>
</dbReference>
<feature type="binding site" evidence="5">
    <location>
        <position position="225"/>
    </location>
    <ligand>
        <name>dimethylallyl diphosphate</name>
        <dbReference type="ChEBI" id="CHEBI:57623"/>
    </ligand>
</feature>
<feature type="domain" description="S1 motif" evidence="6">
    <location>
        <begin position="395"/>
        <end position="463"/>
    </location>
</feature>
<evidence type="ECO:0000259" key="6">
    <source>
        <dbReference type="PROSITE" id="PS50126"/>
    </source>
</evidence>
<dbReference type="PANTHER" id="PTHR30426:SF0">
    <property type="entry name" value="4-HYDROXY-3-METHYLBUT-2-ENYL DIPHOSPHATE REDUCTASE"/>
    <property type="match status" value="1"/>
</dbReference>
<feature type="binding site" evidence="5">
    <location>
        <position position="120"/>
    </location>
    <ligand>
        <name>isopentenyl diphosphate</name>
        <dbReference type="ChEBI" id="CHEBI:128769"/>
    </ligand>
</feature>
<dbReference type="InterPro" id="IPR003029">
    <property type="entry name" value="S1_domain"/>
</dbReference>
<feature type="binding site" evidence="5">
    <location>
        <position position="12"/>
    </location>
    <ligand>
        <name>[4Fe-4S] cluster</name>
        <dbReference type="ChEBI" id="CHEBI:49883"/>
    </ligand>
</feature>
<evidence type="ECO:0000256" key="4">
    <source>
        <dbReference type="ARBA" id="ARBA00023014"/>
    </source>
</evidence>
<dbReference type="PRINTS" id="PR00681">
    <property type="entry name" value="RIBOSOMALS1"/>
</dbReference>
<dbReference type="NCBIfam" id="NF005208">
    <property type="entry name" value="PRK06676.1"/>
    <property type="match status" value="1"/>
</dbReference>
<dbReference type="GO" id="GO:0019288">
    <property type="term" value="P:isopentenyl diphosphate biosynthetic process, methylerythritol 4-phosphate pathway"/>
    <property type="evidence" value="ECO:0007669"/>
    <property type="project" value="UniProtKB-UniRule"/>
</dbReference>
<keyword evidence="5" id="KW-0414">Isoprene biosynthesis</keyword>
<keyword evidence="7" id="KW-0687">Ribonucleoprotein</keyword>
<dbReference type="GO" id="GO:0050992">
    <property type="term" value="P:dimethylallyl diphosphate biosynthetic process"/>
    <property type="evidence" value="ECO:0007669"/>
    <property type="project" value="UniProtKB-UniRule"/>
</dbReference>
<keyword evidence="5" id="KW-0560">Oxidoreductase</keyword>
<feature type="binding site" evidence="5">
    <location>
        <position position="224"/>
    </location>
    <ligand>
        <name>dimethylallyl diphosphate</name>
        <dbReference type="ChEBI" id="CHEBI:57623"/>
    </ligand>
</feature>
<evidence type="ECO:0000313" key="8">
    <source>
        <dbReference type="Proteomes" id="UP000516160"/>
    </source>
</evidence>
<gene>
    <name evidence="7" type="primary">rpsA</name>
    <name evidence="5" type="synonym">ispH</name>
    <name evidence="7" type="ORF">HYG86_01520</name>
</gene>
<keyword evidence="3 5" id="KW-0408">Iron</keyword>
<evidence type="ECO:0000256" key="5">
    <source>
        <dbReference type="HAMAP-Rule" id="MF_00191"/>
    </source>
</evidence>
<dbReference type="AlphaFoldDB" id="A0A7G9W4C5"/>
<dbReference type="SMART" id="SM00316">
    <property type="entry name" value="S1"/>
    <property type="match status" value="3"/>
</dbReference>
<dbReference type="GO" id="GO:0051539">
    <property type="term" value="F:4 iron, 4 sulfur cluster binding"/>
    <property type="evidence" value="ECO:0007669"/>
    <property type="project" value="UniProtKB-UniRule"/>
</dbReference>
<proteinExistence type="inferred from homology"/>
<dbReference type="GO" id="GO:0005737">
    <property type="term" value="C:cytoplasm"/>
    <property type="evidence" value="ECO:0007669"/>
    <property type="project" value="UniProtKB-ARBA"/>
</dbReference>
<dbReference type="Pfam" id="PF02401">
    <property type="entry name" value="LYTB"/>
    <property type="match status" value="1"/>
</dbReference>
<name>A0A7G9W4C5_ALKCA</name>
<feature type="binding site" evidence="5">
    <location>
        <position position="226"/>
    </location>
    <ligand>
        <name>dimethylallyl diphosphate</name>
        <dbReference type="ChEBI" id="CHEBI:57623"/>
    </ligand>
</feature>
<keyword evidence="2 5" id="KW-0479">Metal-binding</keyword>
<dbReference type="CDD" id="cd05688">
    <property type="entry name" value="S1_RPS1_repeat_ec3"/>
    <property type="match status" value="1"/>
</dbReference>
<comment type="catalytic activity">
    <reaction evidence="5">
        <text>isopentenyl diphosphate + 2 oxidized [2Fe-2S]-[ferredoxin] + H2O = (2E)-4-hydroxy-3-methylbut-2-enyl diphosphate + 2 reduced [2Fe-2S]-[ferredoxin] + 2 H(+)</text>
        <dbReference type="Rhea" id="RHEA:24488"/>
        <dbReference type="Rhea" id="RHEA-COMP:10000"/>
        <dbReference type="Rhea" id="RHEA-COMP:10001"/>
        <dbReference type="ChEBI" id="CHEBI:15377"/>
        <dbReference type="ChEBI" id="CHEBI:15378"/>
        <dbReference type="ChEBI" id="CHEBI:33737"/>
        <dbReference type="ChEBI" id="CHEBI:33738"/>
        <dbReference type="ChEBI" id="CHEBI:128753"/>
        <dbReference type="ChEBI" id="CHEBI:128769"/>
        <dbReference type="EC" id="1.17.7.4"/>
    </reaction>
</comment>
<dbReference type="KEGG" id="acae:HYG86_01520"/>
<accession>A0A7G9W4C5</accession>
<dbReference type="InterPro" id="IPR035104">
    <property type="entry name" value="Ribosomal_protein_S1-like"/>
</dbReference>
<feature type="domain" description="S1 motif" evidence="6">
    <location>
        <begin position="480"/>
        <end position="549"/>
    </location>
</feature>
<dbReference type="InterPro" id="IPR012340">
    <property type="entry name" value="NA-bd_OB-fold"/>
</dbReference>
<feature type="binding site" evidence="5">
    <location>
        <position position="120"/>
    </location>
    <ligand>
        <name>(2E)-4-hydroxy-3-methylbut-2-enyl diphosphate</name>
        <dbReference type="ChEBI" id="CHEBI:128753"/>
    </ligand>
</feature>
<dbReference type="Gene3D" id="3.40.50.11270">
    <property type="match status" value="1"/>
</dbReference>
<feature type="binding site" evidence="5">
    <location>
        <position position="70"/>
    </location>
    <ligand>
        <name>isopentenyl diphosphate</name>
        <dbReference type="ChEBI" id="CHEBI:128769"/>
    </ligand>
</feature>
<feature type="binding site" evidence="5">
    <location>
        <position position="224"/>
    </location>
    <ligand>
        <name>(2E)-4-hydroxy-3-methylbut-2-enyl diphosphate</name>
        <dbReference type="ChEBI" id="CHEBI:128753"/>
    </ligand>
</feature>
<dbReference type="CDD" id="cd13944">
    <property type="entry name" value="lytB_ispH"/>
    <property type="match status" value="1"/>
</dbReference>
<feature type="binding site" evidence="5">
    <location>
        <position position="226"/>
    </location>
    <ligand>
        <name>isopentenyl diphosphate</name>
        <dbReference type="ChEBI" id="CHEBI:128769"/>
    </ligand>
</feature>
<feature type="binding site" evidence="5">
    <location>
        <position position="168"/>
    </location>
    <ligand>
        <name>(2E)-4-hydroxy-3-methylbut-2-enyl diphosphate</name>
        <dbReference type="ChEBI" id="CHEBI:128753"/>
    </ligand>
</feature>
<dbReference type="FunFam" id="2.40.50.140:FF:000051">
    <property type="entry name" value="RNA-binding transcriptional accessory protein"/>
    <property type="match status" value="2"/>
</dbReference>
<keyword evidence="4 5" id="KW-0411">Iron-sulfur</keyword>
<dbReference type="EMBL" id="CP058559">
    <property type="protein sequence ID" value="QNO13537.1"/>
    <property type="molecule type" value="Genomic_DNA"/>
</dbReference>
<dbReference type="PANTHER" id="PTHR30426">
    <property type="entry name" value="4-HYDROXY-3-METHYLBUT-2-ENYL DIPHOSPHATE REDUCTASE"/>
    <property type="match status" value="1"/>
</dbReference>
<feature type="binding site" evidence="5">
    <location>
        <position position="226"/>
    </location>
    <ligand>
        <name>(2E)-4-hydroxy-3-methylbut-2-enyl diphosphate</name>
        <dbReference type="ChEBI" id="CHEBI:128753"/>
    </ligand>
</feature>
<reference evidence="7 8" key="1">
    <citation type="submission" date="2020-07" db="EMBL/GenBank/DDBJ databases">
        <title>Alkalicella. sp. LB2 genome.</title>
        <authorList>
            <person name="Postec A."/>
            <person name="Quemeneur M."/>
        </authorList>
    </citation>
    <scope>NUCLEOTIDE SEQUENCE [LARGE SCALE GENOMIC DNA]</scope>
    <source>
        <strain evidence="7 8">LB2</strain>
    </source>
</reference>
<dbReference type="Gene3D" id="2.40.50.140">
    <property type="entry name" value="Nucleic acid-binding proteins"/>
    <property type="match status" value="3"/>
</dbReference>
<comment type="similarity">
    <text evidence="5">Belongs to the IspH family.</text>
</comment>
<organism evidence="7 8">
    <name type="scientific">Alkalicella caledoniensis</name>
    <dbReference type="NCBI Taxonomy" id="2731377"/>
    <lineage>
        <taxon>Bacteria</taxon>
        <taxon>Bacillati</taxon>
        <taxon>Bacillota</taxon>
        <taxon>Clostridia</taxon>
        <taxon>Eubacteriales</taxon>
        <taxon>Proteinivoracaceae</taxon>
        <taxon>Alkalicella</taxon>
    </lineage>
</organism>
<comment type="cofactor">
    <cofactor evidence="5">
        <name>[4Fe-4S] cluster</name>
        <dbReference type="ChEBI" id="CHEBI:49883"/>
    </cofactor>
    <text evidence="5">Binds 1 [4Fe-4S] cluster per subunit.</text>
</comment>
<dbReference type="HAMAP" id="MF_00191">
    <property type="entry name" value="IspH"/>
    <property type="match status" value="1"/>
</dbReference>
<evidence type="ECO:0000256" key="2">
    <source>
        <dbReference type="ARBA" id="ARBA00022723"/>
    </source>
</evidence>
<feature type="domain" description="S1 motif" evidence="6">
    <location>
        <begin position="309"/>
        <end position="374"/>
    </location>
</feature>
<feature type="binding site" evidence="5">
    <location>
        <position position="196"/>
    </location>
    <ligand>
        <name>[4Fe-4S] cluster</name>
        <dbReference type="ChEBI" id="CHEBI:49883"/>
    </ligand>
</feature>
<feature type="binding site" evidence="5">
    <location>
        <position position="92"/>
    </location>
    <ligand>
        <name>[4Fe-4S] cluster</name>
        <dbReference type="ChEBI" id="CHEBI:49883"/>
    </ligand>
</feature>
<feature type="binding site" evidence="5">
    <location>
        <position position="38"/>
    </location>
    <ligand>
        <name>(2E)-4-hydroxy-3-methylbut-2-enyl diphosphate</name>
        <dbReference type="ChEBI" id="CHEBI:128753"/>
    </ligand>
</feature>
<evidence type="ECO:0000313" key="7">
    <source>
        <dbReference type="EMBL" id="QNO13537.1"/>
    </source>
</evidence>
<dbReference type="UniPathway" id="UPA00056">
    <property type="reaction ID" value="UER00097"/>
</dbReference>
<feature type="binding site" evidence="5">
    <location>
        <position position="268"/>
    </location>
    <ligand>
        <name>dimethylallyl diphosphate</name>
        <dbReference type="ChEBI" id="CHEBI:57623"/>
    </ligand>
</feature>
<feature type="active site" description="Proton donor" evidence="5">
    <location>
        <position position="122"/>
    </location>
</feature>
<evidence type="ECO:0000256" key="3">
    <source>
        <dbReference type="ARBA" id="ARBA00023004"/>
    </source>
</evidence>
<feature type="binding site" evidence="5">
    <location>
        <position position="268"/>
    </location>
    <ligand>
        <name>isopentenyl diphosphate</name>
        <dbReference type="ChEBI" id="CHEBI:128769"/>
    </ligand>
</feature>
<dbReference type="GO" id="GO:0003729">
    <property type="term" value="F:mRNA binding"/>
    <property type="evidence" value="ECO:0007669"/>
    <property type="project" value="UniProtKB-ARBA"/>
</dbReference>
<feature type="binding site" evidence="5">
    <location>
        <position position="225"/>
    </location>
    <ligand>
        <name>(2E)-4-hydroxy-3-methylbut-2-enyl diphosphate</name>
        <dbReference type="ChEBI" id="CHEBI:128753"/>
    </ligand>
</feature>
<dbReference type="SUPFAM" id="SSF50249">
    <property type="entry name" value="Nucleic acid-binding proteins"/>
    <property type="match status" value="3"/>
</dbReference>
<keyword evidence="7" id="KW-0689">Ribosomal protein</keyword>
<feature type="binding site" evidence="5">
    <location>
        <position position="225"/>
    </location>
    <ligand>
        <name>isopentenyl diphosphate</name>
        <dbReference type="ChEBI" id="CHEBI:128769"/>
    </ligand>
</feature>
<dbReference type="GO" id="GO:0046872">
    <property type="term" value="F:metal ion binding"/>
    <property type="evidence" value="ECO:0007669"/>
    <property type="project" value="UniProtKB-KW"/>
</dbReference>
<keyword evidence="8" id="KW-1185">Reference proteome</keyword>
<feature type="binding site" evidence="5">
    <location>
        <position position="38"/>
    </location>
    <ligand>
        <name>dimethylallyl diphosphate</name>
        <dbReference type="ChEBI" id="CHEBI:57623"/>
    </ligand>
</feature>
<dbReference type="Gene3D" id="3.40.1010.20">
    <property type="entry name" value="4-hydroxy-3-methylbut-2-enyl diphosphate reductase, catalytic domain"/>
    <property type="match status" value="2"/>
</dbReference>
<comment type="function">
    <text evidence="5">Catalyzes the conversion of 1-hydroxy-2-methyl-2-(E)-butenyl 4-diphosphate (HMBPP) into a mixture of isopentenyl diphosphate (IPP) and dimethylallyl diphosphate (DMAPP). Acts in the terminal step of the DOXP/MEP pathway for isoprenoid precursor biosynthesis.</text>
</comment>
<comment type="pathway">
    <text evidence="5">Isoprenoid biosynthesis; dimethylallyl diphosphate biosynthesis; dimethylallyl diphosphate from (2E)-4-hydroxy-3-methylbutenyl diphosphate: step 1/1.</text>
</comment>